<name>A0ACC2X4B3_9TREE</name>
<gene>
    <name evidence="1" type="ORF">QFC22_004137</name>
</gene>
<protein>
    <submittedName>
        <fullName evidence="1">Uncharacterized protein</fullName>
    </submittedName>
</protein>
<comment type="caution">
    <text evidence="1">The sequence shown here is derived from an EMBL/GenBank/DDBJ whole genome shotgun (WGS) entry which is preliminary data.</text>
</comment>
<dbReference type="Proteomes" id="UP001243375">
    <property type="component" value="Unassembled WGS sequence"/>
</dbReference>
<evidence type="ECO:0000313" key="2">
    <source>
        <dbReference type="Proteomes" id="UP001243375"/>
    </source>
</evidence>
<reference evidence="1" key="1">
    <citation type="submission" date="2023-04" db="EMBL/GenBank/DDBJ databases">
        <title>Draft Genome sequencing of Naganishia species isolated from polar environments using Oxford Nanopore Technology.</title>
        <authorList>
            <person name="Leo P."/>
            <person name="Venkateswaran K."/>
        </authorList>
    </citation>
    <scope>NUCLEOTIDE SEQUENCE</scope>
    <source>
        <strain evidence="1">MNA-CCFEE 5425</strain>
    </source>
</reference>
<proteinExistence type="predicted"/>
<keyword evidence="2" id="KW-1185">Reference proteome</keyword>
<sequence length="187" mass="20388">MNSSFKTLIKPFHLGLDCRVVKYRNGKVRDATLRSCGRDTSPADQIDSPEGSADDLLLDSFENDDGKQDEKPSEALNGLGKTGVGKGGRAFLALRVRAGHDKPEFHTSFAWVLVPKPSQTLQGSPVGPVNQVPDMGDPFSTQLLQRLEQRFAEALLKAQPSGGWLIEGISTKIGRTVREFPFAVPEL</sequence>
<organism evidence="1 2">
    <name type="scientific">Naganishia vaughanmartiniae</name>
    <dbReference type="NCBI Taxonomy" id="1424756"/>
    <lineage>
        <taxon>Eukaryota</taxon>
        <taxon>Fungi</taxon>
        <taxon>Dikarya</taxon>
        <taxon>Basidiomycota</taxon>
        <taxon>Agaricomycotina</taxon>
        <taxon>Tremellomycetes</taxon>
        <taxon>Filobasidiales</taxon>
        <taxon>Filobasidiaceae</taxon>
        <taxon>Naganishia</taxon>
    </lineage>
</organism>
<accession>A0ACC2X4B3</accession>
<dbReference type="EMBL" id="JASBWU010000011">
    <property type="protein sequence ID" value="KAJ9118230.1"/>
    <property type="molecule type" value="Genomic_DNA"/>
</dbReference>
<evidence type="ECO:0000313" key="1">
    <source>
        <dbReference type="EMBL" id="KAJ9118230.1"/>
    </source>
</evidence>